<dbReference type="STRING" id="396014.BF93_02275"/>
<name>Z9JRS6_9MICO</name>
<dbReference type="EMBL" id="JDYK01000013">
    <property type="protein sequence ID" value="EWS80733.1"/>
    <property type="molecule type" value="Genomic_DNA"/>
</dbReference>
<comment type="caution">
    <text evidence="2">The sequence shown here is derived from an EMBL/GenBank/DDBJ whole genome shotgun (WGS) entry which is preliminary data.</text>
</comment>
<sequence length="69" mass="7227">MTAVSFGVVLLLVLAAVVAGLMVLAATGRLELGMDAPEPWRRRPALRPSAPPSEAADPAAVDRPERPPE</sequence>
<feature type="compositionally biased region" description="Basic and acidic residues" evidence="1">
    <location>
        <begin position="60"/>
        <end position="69"/>
    </location>
</feature>
<dbReference type="AlphaFoldDB" id="Z9JRS6"/>
<dbReference type="HOGENOM" id="CLU_2767740_0_0_11"/>
<feature type="region of interest" description="Disordered" evidence="1">
    <location>
        <begin position="34"/>
        <end position="69"/>
    </location>
</feature>
<proteinExistence type="predicted"/>
<organism evidence="2 3">
    <name type="scientific">Brachybacterium phenoliresistens</name>
    <dbReference type="NCBI Taxonomy" id="396014"/>
    <lineage>
        <taxon>Bacteria</taxon>
        <taxon>Bacillati</taxon>
        <taxon>Actinomycetota</taxon>
        <taxon>Actinomycetes</taxon>
        <taxon>Micrococcales</taxon>
        <taxon>Dermabacteraceae</taxon>
        <taxon>Brachybacterium</taxon>
    </lineage>
</organism>
<reference evidence="2 3" key="1">
    <citation type="submission" date="2014-02" db="EMBL/GenBank/DDBJ databases">
        <title>Genome sequence of Brachybacterium phenoliresistens strain W13A50.</title>
        <authorList>
            <person name="Wang X."/>
        </authorList>
    </citation>
    <scope>NUCLEOTIDE SEQUENCE [LARGE SCALE GENOMIC DNA]</scope>
    <source>
        <strain evidence="2 3">W13A50</strain>
    </source>
</reference>
<evidence type="ECO:0000313" key="3">
    <source>
        <dbReference type="Proteomes" id="UP000023067"/>
    </source>
</evidence>
<dbReference type="Proteomes" id="UP000023067">
    <property type="component" value="Unassembled WGS sequence"/>
</dbReference>
<evidence type="ECO:0000313" key="2">
    <source>
        <dbReference type="EMBL" id="EWS80733.1"/>
    </source>
</evidence>
<dbReference type="PATRIC" id="fig|396014.3.peg.2488"/>
<accession>Z9JRS6</accession>
<keyword evidence="3" id="KW-1185">Reference proteome</keyword>
<feature type="compositionally biased region" description="Low complexity" evidence="1">
    <location>
        <begin position="46"/>
        <end position="59"/>
    </location>
</feature>
<evidence type="ECO:0000256" key="1">
    <source>
        <dbReference type="SAM" id="MobiDB-lite"/>
    </source>
</evidence>
<gene>
    <name evidence="2" type="ORF">BF93_02275</name>
</gene>
<dbReference type="RefSeq" id="WP_038373063.1">
    <property type="nucleotide sequence ID" value="NZ_BAAAOW010000002.1"/>
</dbReference>
<protein>
    <submittedName>
        <fullName evidence="2">Uncharacterized protein</fullName>
    </submittedName>
</protein>